<protein>
    <recommendedName>
        <fullName evidence="3">AMP-binding enzyme</fullName>
    </recommendedName>
</protein>
<dbReference type="Proteomes" id="UP000242432">
    <property type="component" value="Unassembled WGS sequence"/>
</dbReference>
<evidence type="ECO:0000313" key="2">
    <source>
        <dbReference type="Proteomes" id="UP000242432"/>
    </source>
</evidence>
<dbReference type="EMBL" id="FUXX01000016">
    <property type="protein sequence ID" value="SKA61861.1"/>
    <property type="molecule type" value="Genomic_DNA"/>
</dbReference>
<name>A0A1T4VBI5_9GAMM</name>
<gene>
    <name evidence="1" type="ORF">SAMN02745213_01158</name>
</gene>
<proteinExistence type="predicted"/>
<reference evidence="2" key="1">
    <citation type="submission" date="2017-02" db="EMBL/GenBank/DDBJ databases">
        <authorList>
            <person name="Varghese N."/>
            <person name="Submissions S."/>
        </authorList>
    </citation>
    <scope>NUCLEOTIDE SEQUENCE [LARGE SCALE GENOMIC DNA]</scope>
    <source>
        <strain evidence="2">DSM 3072</strain>
    </source>
</reference>
<sequence length="62" mass="7120">MWDLERYSSNTAVIDDKGNNLSYGDLLSYERELCSRVESRSLVMLFARNTLGAFMVDNIPKN</sequence>
<dbReference type="AlphaFoldDB" id="A0A1T4VBI5"/>
<dbReference type="RefSeq" id="WP_078928652.1">
    <property type="nucleotide sequence ID" value="NZ_FUXX01000016.1"/>
</dbReference>
<evidence type="ECO:0000313" key="1">
    <source>
        <dbReference type="EMBL" id="SKA61861.1"/>
    </source>
</evidence>
<evidence type="ECO:0008006" key="3">
    <source>
        <dbReference type="Google" id="ProtNLM"/>
    </source>
</evidence>
<accession>A0A1T4VBI5</accession>
<organism evidence="1 2">
    <name type="scientific">Succinivibrio dextrinosolvens DSM 3072</name>
    <dbReference type="NCBI Taxonomy" id="1123324"/>
    <lineage>
        <taxon>Bacteria</taxon>
        <taxon>Pseudomonadati</taxon>
        <taxon>Pseudomonadota</taxon>
        <taxon>Gammaproteobacteria</taxon>
        <taxon>Aeromonadales</taxon>
        <taxon>Succinivibrionaceae</taxon>
        <taxon>Succinivibrio</taxon>
    </lineage>
</organism>
<keyword evidence="2" id="KW-1185">Reference proteome</keyword>